<feature type="chain" id="PRO_5010992841" description="Translation initiation factor IF-2, chloroplastic" evidence="9">
    <location>
        <begin position="25"/>
        <end position="1376"/>
    </location>
</feature>
<evidence type="ECO:0000256" key="5">
    <source>
        <dbReference type="ARBA" id="ARBA00023134"/>
    </source>
</evidence>
<feature type="domain" description="Tr-type G" evidence="11">
    <location>
        <begin position="808"/>
        <end position="977"/>
    </location>
</feature>
<feature type="compositionally biased region" description="Basic and acidic residues" evidence="8">
    <location>
        <begin position="607"/>
        <end position="624"/>
    </location>
</feature>
<reference evidence="12 13" key="1">
    <citation type="submission" date="2017-05" db="EMBL/GenBank/DDBJ databases">
        <title>PacBio assembly of a Plasmodium knowlesi genome sequence with Hi-C correction and manual annotation of the SICAvar gene family.</title>
        <authorList>
            <person name="Lapp S.A."/>
            <person name="Geraldo J.A."/>
            <person name="Chien J.-T."/>
            <person name="Ay F."/>
            <person name="Pakala S.B."/>
            <person name="Batugedara G."/>
            <person name="Humphrey J.C."/>
            <person name="Debarry J.D."/>
            <person name="Le Roch K.G."/>
            <person name="Galinski M.R."/>
            <person name="Kissinger J.C."/>
        </authorList>
    </citation>
    <scope>NUCLEOTIDE SEQUENCE [LARGE SCALE GENOMIC DNA]</scope>
    <source>
        <strain evidence="13">Malayan Strain Pk1 (A+)</strain>
    </source>
</reference>
<comment type="function">
    <text evidence="6">One of the essential components for the initiation of protein synthesis. Protects formylmethionyl-tRNA from spontaneous hydrolysis and promotes its binding to the 30S ribosomal subunits. Also involved in the hydrolysis of GTP during the formation of the 70S ribosomal complex.</text>
</comment>
<dbReference type="NCBIfam" id="TIGR00231">
    <property type="entry name" value="small_GTP"/>
    <property type="match status" value="1"/>
</dbReference>
<dbReference type="Pfam" id="PF11987">
    <property type="entry name" value="IF-2"/>
    <property type="match status" value="1"/>
</dbReference>
<dbReference type="InterPro" id="IPR023115">
    <property type="entry name" value="TIF_IF2_dom3"/>
</dbReference>
<gene>
    <name evidence="12" type="primary">MB2</name>
    <name evidence="12" type="ORF">PKNOH_S07454700</name>
</gene>
<dbReference type="OrthoDB" id="361630at2759"/>
<dbReference type="PROSITE" id="PS50126">
    <property type="entry name" value="S1"/>
    <property type="match status" value="1"/>
</dbReference>
<dbReference type="Gene3D" id="2.40.50.140">
    <property type="entry name" value="Nucleic acid-binding proteins"/>
    <property type="match status" value="1"/>
</dbReference>
<dbReference type="OMA" id="VQDMDVQ"/>
<dbReference type="FunFam" id="2.40.30.10:FF:000008">
    <property type="entry name" value="Translation initiation factor IF-2"/>
    <property type="match status" value="1"/>
</dbReference>
<feature type="region of interest" description="Disordered" evidence="8">
    <location>
        <begin position="747"/>
        <end position="771"/>
    </location>
</feature>
<dbReference type="Gene3D" id="2.40.30.10">
    <property type="entry name" value="Translation factors"/>
    <property type="match status" value="2"/>
</dbReference>
<dbReference type="Gene3D" id="3.40.50.10050">
    <property type="entry name" value="Translation initiation factor IF- 2, domain 3"/>
    <property type="match status" value="1"/>
</dbReference>
<feature type="region of interest" description="Disordered" evidence="8">
    <location>
        <begin position="1111"/>
        <end position="1160"/>
    </location>
</feature>
<feature type="compositionally biased region" description="Basic and acidic residues" evidence="8">
    <location>
        <begin position="177"/>
        <end position="201"/>
    </location>
</feature>
<dbReference type="SUPFAM" id="SSF50249">
    <property type="entry name" value="Nucleic acid-binding proteins"/>
    <property type="match status" value="1"/>
</dbReference>
<comment type="similarity">
    <text evidence="1">Belongs to the TRAFAC class translation factor GTPase superfamily. Classic translation factor GTPase family. IF-2 subfamily.</text>
</comment>
<dbReference type="SUPFAM" id="SSF52540">
    <property type="entry name" value="P-loop containing nucleoside triphosphate hydrolases"/>
    <property type="match status" value="1"/>
</dbReference>
<proteinExistence type="inferred from homology"/>
<keyword evidence="9" id="KW-0732">Signal</keyword>
<dbReference type="GO" id="GO:0003676">
    <property type="term" value="F:nucleic acid binding"/>
    <property type="evidence" value="ECO:0007669"/>
    <property type="project" value="InterPro"/>
</dbReference>
<evidence type="ECO:0000256" key="9">
    <source>
        <dbReference type="SAM" id="SignalP"/>
    </source>
</evidence>
<feature type="region of interest" description="Disordered" evidence="8">
    <location>
        <begin position="147"/>
        <end position="222"/>
    </location>
</feature>
<dbReference type="FunFam" id="2.40.30.10:FF:000054">
    <property type="entry name" value="Translation initiation factor IF-2"/>
    <property type="match status" value="1"/>
</dbReference>
<organism evidence="12 13">
    <name type="scientific">Plasmodium knowlesi</name>
    <dbReference type="NCBI Taxonomy" id="5850"/>
    <lineage>
        <taxon>Eukaryota</taxon>
        <taxon>Sar</taxon>
        <taxon>Alveolata</taxon>
        <taxon>Apicomplexa</taxon>
        <taxon>Aconoidasida</taxon>
        <taxon>Haemosporida</taxon>
        <taxon>Plasmodiidae</taxon>
        <taxon>Plasmodium</taxon>
        <taxon>Plasmodium (Plasmodium)</taxon>
    </lineage>
</organism>
<keyword evidence="2" id="KW-0396">Initiation factor</keyword>
<feature type="compositionally biased region" description="Basic and acidic residues" evidence="8">
    <location>
        <begin position="1117"/>
        <end position="1130"/>
    </location>
</feature>
<sequence length="1376" mass="155721">MFGDWFLAPTILLILLYILPCANPNFCYAYKLPRGKVTTWVFNPCVELRQRKSSPLGPIYGSRDNFEATKRIVSISDGDIPRTLDLLGFPSRGSKAKGWNAARSFIERVGLTQKKWQNGNTNRRNVRKKKNTYLFLFTRDHIEYPPIRQKAKGRDSAIYGRSPKKIEHSSKEGTSPRGDEEGRNSKSVRNEELITSQEEKYKKRKYAKVKDEKKKKKENLQKGDGEGFTEVVTSLQKKEVKQGKDLSKLGSKLIYGENNDPREAITDDSIRRSTSPMRNKQKIKNKFVHTNDGGNTHSIYGQGVPSSYYKKKRIEKEASYKDSQQENAGIDAYKYPLVKESYSKLRTPEGDTPSEDNIGKTFEGEVYSVSPNAIIVKIKNTNLFGMLFKKRCNFGDDVEDLNEYFKVKQKIFVKVLGINMKKKLYYLGNIIKYNPDVELKIGDTSKGLITKLCESYVFVKVLKNGSTGYLHRSKVFSPSEAHVGEENKGRHNHRWNDLLRRIQFTEIFKIWDIIDVEIYEKPDVNFKSNYILTIPEESKTFSKVLTYFDSLSEKLPHEEEVNQVGGENIVDQAEGNLFLNEGGSIPLDDPSGEGATDNRKRRSRTSYTKEGHHTNPTHEQEKNMTTRGTPFLKKSKETIHKDRASTKLYRVPENASLSVFAKITKISLSSLKKFFIINESREYHSGHALSSDQIKKASDHFKISCVVDVGEEFQLEGDPGEGSTVEAATPDVCPTRESNLADDVVATTLESSPGKGRNKEEEKEKEIQGGVKANSKGEIKFGKKSDRVVSKPARISSPMEDPIEKNKKRNIVVTFIGHINHGKTSLFDYICKTNERDKEKGLITQNIRAFKVKSRNNDFTFTLIDTPGHEAFMPIRSRGVKISDVSILVISGEEGIQEQTVECIKLIKEHDIRIVIAVTKMDLPNVSVDRIVNDLVYHEIYTEMNGGDVQVVPCSIMNADSMDKLVDAVYLESEFLELPLEENKDGQGVILDSYVDRNGIVSINLVQSGTLRVNDYFYTGSSYGKVKMMKDHLNKKVNFACASDPVMVVGYEKNSIPVAGDKFYVVKNETIAEEIAQHHRNELLASQMRDFSYGQEEGSLDRYQEYIIREGAIPSDEQQKQKDANDHSQLEETATQEDSPQGEDSPEDNPTEKINNEREIKNFQEKDLRTVYVSYFIKCDKQGTIDVLKNCLQKLQVNDTLHRVRNKIVYSSIGDITASDITYAQSFDAIIIGFNVKLSKSFPKNGKNITSGGKSNSRIIYVNVLYDLIEEVENVMKEKLSSKPRGTYKGQASILKVFNVSKLGKVAGCVITSGTVNNNSNVRILRNDKVIHIGKIVSLKIGKEEKEQIKQGEECGMGFDNFVDFLPGDTVESYEE</sequence>
<dbReference type="InterPro" id="IPR003029">
    <property type="entry name" value="S1_domain"/>
</dbReference>
<dbReference type="SUPFAM" id="SSF50447">
    <property type="entry name" value="Translation proteins"/>
    <property type="match status" value="2"/>
</dbReference>
<feature type="compositionally biased region" description="Basic and acidic residues" evidence="8">
    <location>
        <begin position="757"/>
        <end position="767"/>
    </location>
</feature>
<evidence type="ECO:0000256" key="7">
    <source>
        <dbReference type="ARBA" id="ARBA00044105"/>
    </source>
</evidence>
<evidence type="ECO:0000256" key="4">
    <source>
        <dbReference type="ARBA" id="ARBA00022917"/>
    </source>
</evidence>
<protein>
    <recommendedName>
        <fullName evidence="7">Translation initiation factor IF-2, chloroplastic</fullName>
    </recommendedName>
</protein>
<dbReference type="FunFam" id="3.40.50.300:FF:000019">
    <property type="entry name" value="Translation initiation factor IF-2"/>
    <property type="match status" value="1"/>
</dbReference>
<keyword evidence="4" id="KW-0648">Protein biosynthesis</keyword>
<feature type="compositionally biased region" description="Acidic residues" evidence="8">
    <location>
        <begin position="1140"/>
        <end position="1149"/>
    </location>
</feature>
<dbReference type="GO" id="GO:0005737">
    <property type="term" value="C:cytoplasm"/>
    <property type="evidence" value="ECO:0007669"/>
    <property type="project" value="TreeGrafter"/>
</dbReference>
<dbReference type="Pfam" id="PF00009">
    <property type="entry name" value="GTP_EFTU"/>
    <property type="match status" value="1"/>
</dbReference>
<dbReference type="InterPro" id="IPR009000">
    <property type="entry name" value="Transl_B-barrel_sf"/>
</dbReference>
<keyword evidence="3" id="KW-0547">Nucleotide-binding</keyword>
<dbReference type="InterPro" id="IPR027417">
    <property type="entry name" value="P-loop_NTPase"/>
</dbReference>
<comment type="caution">
    <text evidence="12">The sequence shown here is derived from an EMBL/GenBank/DDBJ whole genome shotgun (WGS) entry which is preliminary data.</text>
</comment>
<dbReference type="eggNOG" id="KOG1145">
    <property type="taxonomic scope" value="Eukaryota"/>
</dbReference>
<dbReference type="GO" id="GO:0005525">
    <property type="term" value="F:GTP binding"/>
    <property type="evidence" value="ECO:0007669"/>
    <property type="project" value="UniProtKB-KW"/>
</dbReference>
<evidence type="ECO:0000259" key="11">
    <source>
        <dbReference type="PROSITE" id="PS51722"/>
    </source>
</evidence>
<dbReference type="VEuPathDB" id="PlasmoDB:PKNOH_S07454700"/>
<feature type="signal peptide" evidence="9">
    <location>
        <begin position="1"/>
        <end position="24"/>
    </location>
</feature>
<evidence type="ECO:0000256" key="8">
    <source>
        <dbReference type="SAM" id="MobiDB-lite"/>
    </source>
</evidence>
<dbReference type="Proteomes" id="UP000195012">
    <property type="component" value="Unassembled WGS sequence"/>
</dbReference>
<dbReference type="PANTHER" id="PTHR43381">
    <property type="entry name" value="TRANSLATION INITIATION FACTOR IF-2-RELATED"/>
    <property type="match status" value="1"/>
</dbReference>
<dbReference type="InterPro" id="IPR053905">
    <property type="entry name" value="EF-G-like_DII"/>
</dbReference>
<evidence type="ECO:0000259" key="10">
    <source>
        <dbReference type="PROSITE" id="PS50126"/>
    </source>
</evidence>
<evidence type="ECO:0000256" key="3">
    <source>
        <dbReference type="ARBA" id="ARBA00022741"/>
    </source>
</evidence>
<dbReference type="VEuPathDB" id="PlasmoDB:PKNH_1016700"/>
<feature type="compositionally biased region" description="Basic and acidic residues" evidence="8">
    <location>
        <begin position="208"/>
        <end position="222"/>
    </location>
</feature>
<feature type="compositionally biased region" description="Basic and acidic residues" evidence="8">
    <location>
        <begin position="1150"/>
        <end position="1160"/>
    </location>
</feature>
<dbReference type="InterPro" id="IPR015760">
    <property type="entry name" value="TIF_IF2"/>
</dbReference>
<keyword evidence="5" id="KW-0342">GTP-binding</keyword>
<dbReference type="Gene3D" id="3.40.50.300">
    <property type="entry name" value="P-loop containing nucleotide triphosphate hydrolases"/>
    <property type="match status" value="1"/>
</dbReference>
<dbReference type="InterPro" id="IPR000795">
    <property type="entry name" value="T_Tr_GTP-bd_dom"/>
</dbReference>
<evidence type="ECO:0000256" key="2">
    <source>
        <dbReference type="ARBA" id="ARBA00022540"/>
    </source>
</evidence>
<dbReference type="SUPFAM" id="SSF52156">
    <property type="entry name" value="Initiation factor IF2/eIF5b, domain 3"/>
    <property type="match status" value="1"/>
</dbReference>
<dbReference type="FunFam" id="3.40.50.10050:FF:000001">
    <property type="entry name" value="Translation initiation factor IF-2"/>
    <property type="match status" value="1"/>
</dbReference>
<dbReference type="PROSITE" id="PS51722">
    <property type="entry name" value="G_TR_2"/>
    <property type="match status" value="1"/>
</dbReference>
<dbReference type="InterPro" id="IPR044145">
    <property type="entry name" value="IF2_II"/>
</dbReference>
<feature type="region of interest" description="Disordered" evidence="8">
    <location>
        <begin position="581"/>
        <end position="637"/>
    </location>
</feature>
<name>A0A1Y3DQF6_PLAKN</name>
<dbReference type="SMART" id="SM00316">
    <property type="entry name" value="S1"/>
    <property type="match status" value="2"/>
</dbReference>
<accession>A0A1Y3DQF6</accession>
<evidence type="ECO:0000256" key="6">
    <source>
        <dbReference type="ARBA" id="ARBA00025162"/>
    </source>
</evidence>
<dbReference type="InterPro" id="IPR005225">
    <property type="entry name" value="Small_GTP-bd"/>
</dbReference>
<evidence type="ECO:0000256" key="1">
    <source>
        <dbReference type="ARBA" id="ARBA00007733"/>
    </source>
</evidence>
<dbReference type="InterPro" id="IPR012340">
    <property type="entry name" value="NA-bd_OB-fold"/>
</dbReference>
<dbReference type="PANTHER" id="PTHR43381:SF5">
    <property type="entry name" value="TR-TYPE G DOMAIN-CONTAINING PROTEIN"/>
    <property type="match status" value="1"/>
</dbReference>
<feature type="domain" description="S1 motif" evidence="10">
    <location>
        <begin position="359"/>
        <end position="430"/>
    </location>
</feature>
<dbReference type="Pfam" id="PF22042">
    <property type="entry name" value="EF-G_D2"/>
    <property type="match status" value="1"/>
</dbReference>
<dbReference type="CDD" id="cd01887">
    <property type="entry name" value="IF2_eIF5B"/>
    <property type="match status" value="1"/>
</dbReference>
<dbReference type="GO" id="GO:0003924">
    <property type="term" value="F:GTPase activity"/>
    <property type="evidence" value="ECO:0007669"/>
    <property type="project" value="InterPro"/>
</dbReference>
<dbReference type="GO" id="GO:0003743">
    <property type="term" value="F:translation initiation factor activity"/>
    <property type="evidence" value="ECO:0007669"/>
    <property type="project" value="UniProtKB-KW"/>
</dbReference>
<evidence type="ECO:0000313" key="13">
    <source>
        <dbReference type="Proteomes" id="UP000195012"/>
    </source>
</evidence>
<evidence type="ECO:0000313" key="12">
    <source>
        <dbReference type="EMBL" id="OTN67041.1"/>
    </source>
</evidence>
<dbReference type="EMBL" id="NETL01000021">
    <property type="protein sequence ID" value="OTN67041.1"/>
    <property type="molecule type" value="Genomic_DNA"/>
</dbReference>
<dbReference type="CDD" id="cd03692">
    <property type="entry name" value="mtIF2_IVc"/>
    <property type="match status" value="1"/>
</dbReference>
<dbReference type="InterPro" id="IPR036925">
    <property type="entry name" value="TIF_IF2_dom3_sf"/>
</dbReference>
<dbReference type="CDD" id="cd03702">
    <property type="entry name" value="IF2_mtIF2_II"/>
    <property type="match status" value="1"/>
</dbReference>